<dbReference type="Gene3D" id="3.40.50.720">
    <property type="entry name" value="NAD(P)-binding Rossmann-like Domain"/>
    <property type="match status" value="1"/>
</dbReference>
<dbReference type="OrthoDB" id="2369163at2"/>
<dbReference type="Proteomes" id="UP000293142">
    <property type="component" value="Unassembled WGS sequence"/>
</dbReference>
<dbReference type="RefSeq" id="WP_131015619.1">
    <property type="nucleotide sequence ID" value="NZ_SIRE01000016.1"/>
</dbReference>
<protein>
    <submittedName>
        <fullName evidence="1">Putative thiazole-containing bacteriocin maturation protein</fullName>
    </submittedName>
</protein>
<evidence type="ECO:0000313" key="2">
    <source>
        <dbReference type="Proteomes" id="UP000293142"/>
    </source>
</evidence>
<dbReference type="AlphaFoldDB" id="A0A4Q9DM74"/>
<dbReference type="InterPro" id="IPR022368">
    <property type="entry name" value="Thiazole_bacteriocin_mat_put"/>
</dbReference>
<evidence type="ECO:0000313" key="1">
    <source>
        <dbReference type="EMBL" id="TBL75708.1"/>
    </source>
</evidence>
<sequence>MAPLSSTARPKIKGDTFYLPLPGDGVYFRNNTGTFRMEGEMVNRWIEKLIPMFNGEYTLADLTDGLPDLYRDRVYEIAEQLHQKGVVRDASQDSTHRLPEEIVRKYGGQIAFLDSFGGSGAYRFQSYRQMNVLAVGSGSIFTALVSALLESGLPRIRTRITDSVPTNRRRLAELAEQARESDPEVALEEIAASQASGDDWRTMVQPVQAVLYVSENGDLQELRQLHAICRQENKLLIPAICVHQTGLIGPILQAETETDWESAWRRIHRSAVEKDPKSHVYSSTAGAMLANVAVFELFKTVTDTREPALNNAVFLLDLETLEGTWHSVLAHPQLDRRESAAAKTEWTADVDSILERDSAIGTANGLFPYFGRMTSPLTGVFHLWEEGSLLQLPLSQCRVQAADPLSGGPAELLPDIVCSGLTHEEARREAGLAGLEAYVSRWADVVLKLDQLQARGHPIGIGAGETAAEGIARALQSCLYKKFVERQTVRRPLIVRVQLGQTDDERCRYYMQALTVMRGAPVIGLGEDVCGFPVIWVGVGDRWYGSVGLNRTLALRRSLQGALLRAQNAADCQGTNALEVSSILLEKTAPLGLTIPSVDVTDQKTLVTASREILQRNGMQVYAADLAVEPFLQETVKGVFGVQLREGGSR</sequence>
<organism evidence="1 2">
    <name type="scientific">Paenibacillus thalictri</name>
    <dbReference type="NCBI Taxonomy" id="2527873"/>
    <lineage>
        <taxon>Bacteria</taxon>
        <taxon>Bacillati</taxon>
        <taxon>Bacillota</taxon>
        <taxon>Bacilli</taxon>
        <taxon>Bacillales</taxon>
        <taxon>Paenibacillaceae</taxon>
        <taxon>Paenibacillus</taxon>
    </lineage>
</organism>
<dbReference type="EMBL" id="SIRE01000016">
    <property type="protein sequence ID" value="TBL75708.1"/>
    <property type="molecule type" value="Genomic_DNA"/>
</dbReference>
<proteinExistence type="predicted"/>
<accession>A0A4Q9DM74</accession>
<comment type="caution">
    <text evidence="1">The sequence shown here is derived from an EMBL/GenBank/DDBJ whole genome shotgun (WGS) entry which is preliminary data.</text>
</comment>
<name>A0A4Q9DM74_9BACL</name>
<dbReference type="NCBIfam" id="TIGR03693">
    <property type="entry name" value="ocin_ThiF_like"/>
    <property type="match status" value="1"/>
</dbReference>
<gene>
    <name evidence="1" type="ORF">EYB31_22205</name>
</gene>
<reference evidence="1 2" key="1">
    <citation type="submission" date="2019-02" db="EMBL/GenBank/DDBJ databases">
        <title>Paenibacillus sp. nov., isolated from surface-sterilized tissue of Thalictrum simplex L.</title>
        <authorList>
            <person name="Tuo L."/>
        </authorList>
    </citation>
    <scope>NUCLEOTIDE SEQUENCE [LARGE SCALE GENOMIC DNA]</scope>
    <source>
        <strain evidence="1 2">N2SHLJ1</strain>
    </source>
</reference>
<dbReference type="Gene3D" id="3.90.930.60">
    <property type="match status" value="1"/>
</dbReference>
<keyword evidence="2" id="KW-1185">Reference proteome</keyword>